<evidence type="ECO:0000256" key="1">
    <source>
        <dbReference type="SAM" id="MobiDB-lite"/>
    </source>
</evidence>
<evidence type="ECO:0000313" key="2">
    <source>
        <dbReference type="EMBL" id="KAJ4389934.1"/>
    </source>
</evidence>
<feature type="region of interest" description="Disordered" evidence="1">
    <location>
        <begin position="1"/>
        <end position="47"/>
    </location>
</feature>
<dbReference type="EMBL" id="JAPEVB010000004">
    <property type="protein sequence ID" value="KAJ4389934.1"/>
    <property type="molecule type" value="Genomic_DNA"/>
</dbReference>
<evidence type="ECO:0008006" key="4">
    <source>
        <dbReference type="Google" id="ProtNLM"/>
    </source>
</evidence>
<name>A0A9W8YRS3_9PEZI</name>
<protein>
    <recommendedName>
        <fullName evidence="4">Tafazzin</fullName>
    </recommendedName>
</protein>
<keyword evidence="3" id="KW-1185">Reference proteome</keyword>
<gene>
    <name evidence="2" type="ORF">N0V93_007407</name>
</gene>
<comment type="caution">
    <text evidence="2">The sequence shown here is derived from an EMBL/GenBank/DDBJ whole genome shotgun (WGS) entry which is preliminary data.</text>
</comment>
<dbReference type="OrthoDB" id="5278911at2759"/>
<dbReference type="AlphaFoldDB" id="A0A9W8YRS3"/>
<organism evidence="2 3">
    <name type="scientific">Gnomoniopsis smithogilvyi</name>
    <dbReference type="NCBI Taxonomy" id="1191159"/>
    <lineage>
        <taxon>Eukaryota</taxon>
        <taxon>Fungi</taxon>
        <taxon>Dikarya</taxon>
        <taxon>Ascomycota</taxon>
        <taxon>Pezizomycotina</taxon>
        <taxon>Sordariomycetes</taxon>
        <taxon>Sordariomycetidae</taxon>
        <taxon>Diaporthales</taxon>
        <taxon>Gnomoniaceae</taxon>
        <taxon>Gnomoniopsis</taxon>
    </lineage>
</organism>
<feature type="compositionally biased region" description="Low complexity" evidence="1">
    <location>
        <begin position="15"/>
        <end position="27"/>
    </location>
</feature>
<dbReference type="Proteomes" id="UP001140453">
    <property type="component" value="Unassembled WGS sequence"/>
</dbReference>
<sequence>MPKKRHQTRYSKPQSTAPASLSSSSTAHNVNRHGDHERPSVNQLLASLRRTRLNGDNSQPSVADIAAPSVPPQIRAILRLPETPAPPPRRRPFFRSRFDAQGRPLPAGPPPPRSWLSRSQPAPRLDLSDSSVEDFERRLIPGLWLPGYGSLVDMVLRKIALDWDFQRSYNVHYLSSLPDHLRMALISYLTTVSVPGLSLSDLKIILLPQAHEDSKGDGSQEDPSSFNEGIDHLDLSTSVGRSLKLRELSQLLFSSEASRVDLPPESWDADEALSVPRPLLPNLTHLSLAVHPEDSALCSWRQLLSLATHLPTLTHLSLAFWPVPSMAPNLVSAKVVDSNGLTYQAGGSNPYSHTLDDEWSEQILILRKLSQSLYGLEYLDLTGCNLWFKALTASADGDQVDWIGDWGKMTHLILTTGYAPPLGLDVSKTEKFNGVVDMAASVERTVRSRRAGRGKIFTVERDVKVEPIPFRSPLAGF</sequence>
<dbReference type="SUPFAM" id="SSF52047">
    <property type="entry name" value="RNI-like"/>
    <property type="match status" value="1"/>
</dbReference>
<accession>A0A9W8YRS3</accession>
<reference evidence="2" key="1">
    <citation type="submission" date="2022-10" db="EMBL/GenBank/DDBJ databases">
        <title>Tapping the CABI collections for fungal endophytes: first genome assemblies for Collariella, Neodidymelliopsis, Ascochyta clinopodiicola, Didymella pomorum, Didymosphaeria variabile, Neocosmospora piperis and Neocucurbitaria cava.</title>
        <authorList>
            <person name="Hill R."/>
        </authorList>
    </citation>
    <scope>NUCLEOTIDE SEQUENCE</scope>
    <source>
        <strain evidence="2">IMI 355082</strain>
    </source>
</reference>
<feature type="region of interest" description="Disordered" evidence="1">
    <location>
        <begin position="99"/>
        <end position="129"/>
    </location>
</feature>
<proteinExistence type="predicted"/>
<evidence type="ECO:0000313" key="3">
    <source>
        <dbReference type="Proteomes" id="UP001140453"/>
    </source>
</evidence>